<comment type="caution">
    <text evidence="1">The sequence shown here is derived from an EMBL/GenBank/DDBJ whole genome shotgun (WGS) entry which is preliminary data.</text>
</comment>
<dbReference type="AlphaFoldDB" id="A0A4Z2DIW1"/>
<proteinExistence type="predicted"/>
<evidence type="ECO:0000313" key="2">
    <source>
        <dbReference type="Proteomes" id="UP000311919"/>
    </source>
</evidence>
<gene>
    <name evidence="1" type="ORF">EWB00_000495</name>
</gene>
<reference evidence="1 2" key="1">
    <citation type="submission" date="2019-03" db="EMBL/GenBank/DDBJ databases">
        <title>An improved genome assembly of the fluke Schistosoma japonicum.</title>
        <authorList>
            <person name="Hu W."/>
            <person name="Luo F."/>
            <person name="Yin M."/>
            <person name="Mo X."/>
            <person name="Sun C."/>
            <person name="Wu Q."/>
            <person name="Zhu B."/>
            <person name="Xiang M."/>
            <person name="Wang J."/>
            <person name="Wang Y."/>
            <person name="Zhang T."/>
            <person name="Xu B."/>
            <person name="Zheng H."/>
            <person name="Feng Z."/>
        </authorList>
    </citation>
    <scope>NUCLEOTIDE SEQUENCE [LARGE SCALE GENOMIC DNA]</scope>
    <source>
        <strain evidence="1">HuSjv2</strain>
        <tissue evidence="1">Worms</tissue>
    </source>
</reference>
<protein>
    <submittedName>
        <fullName evidence="1">Hexosyltransferase</fullName>
    </submittedName>
</protein>
<keyword evidence="1" id="KW-0808">Transferase</keyword>
<dbReference type="GO" id="GO:0016740">
    <property type="term" value="F:transferase activity"/>
    <property type="evidence" value="ECO:0007669"/>
    <property type="project" value="UniProtKB-KW"/>
</dbReference>
<sequence>MHSYKPMLTRSFIQLKNNSSSFNYTTTIVIHHVTKSIQMKTTQAYHHHHHRHPHHHHLQRLHRQHHQDRHYIQQKIKSKKNKLFINHKLKHRIHLKKNKSKLKQYTTIKTQKLFTSLHFNNSFCLKLSNYYVGNRNVISTRFNQLPKLNNALKPINITQWLKIAPNICQSIKTNLLIVTFTPTINSFIRYQIRQTWGSIKYVLSEINNEHYINGLNIIEHLFIVNISRQYLKQPLNKLHHFYIEAINEKDILPLFLTNQQQYDIGYLYILTSEFLLHYCKYSIDFILFIDYNLFPNLNAFIQYTNSKLTHLTLTSQLKQNNKPTIYCLPIMQKYNVQHNLLKTMFNNRLSTLNKQTLLKPIEYCDIKSGGYLLSFNTLKQWYTCSNRYAPFNPIELYLTGFLRYVANIEIESYWTNYWTIGTLLPNIGINKKNKKYLLFQHSTHQNSRVWKSVFRAILS</sequence>
<dbReference type="EMBL" id="SKCS01000118">
    <property type="protein sequence ID" value="TNN16392.1"/>
    <property type="molecule type" value="Genomic_DNA"/>
</dbReference>
<accession>A0A4Z2DIW1</accession>
<evidence type="ECO:0000313" key="1">
    <source>
        <dbReference type="EMBL" id="TNN16392.1"/>
    </source>
</evidence>
<dbReference type="OrthoDB" id="115198at2759"/>
<organism evidence="1 2">
    <name type="scientific">Schistosoma japonicum</name>
    <name type="common">Blood fluke</name>
    <dbReference type="NCBI Taxonomy" id="6182"/>
    <lineage>
        <taxon>Eukaryota</taxon>
        <taxon>Metazoa</taxon>
        <taxon>Spiralia</taxon>
        <taxon>Lophotrochozoa</taxon>
        <taxon>Platyhelminthes</taxon>
        <taxon>Trematoda</taxon>
        <taxon>Digenea</taxon>
        <taxon>Strigeidida</taxon>
        <taxon>Schistosomatoidea</taxon>
        <taxon>Schistosomatidae</taxon>
        <taxon>Schistosoma</taxon>
    </lineage>
</organism>
<keyword evidence="2" id="KW-1185">Reference proteome</keyword>
<name>A0A4Z2DIW1_SCHJA</name>
<dbReference type="Proteomes" id="UP000311919">
    <property type="component" value="Unassembled WGS sequence"/>
</dbReference>